<proteinExistence type="predicted"/>
<name>A0AAD4ZDJ1_PRUDU</name>
<dbReference type="PANTHER" id="PTHR37610:SF38">
    <property type="entry name" value="RETROTRANSPOSON COPIA-LIKE N-TERMINAL DOMAIN-CONTAINING PROTEIN"/>
    <property type="match status" value="1"/>
</dbReference>
<gene>
    <name evidence="3" type="ORF">L3X38_010663</name>
</gene>
<dbReference type="InterPro" id="IPR029472">
    <property type="entry name" value="Copia-like_N"/>
</dbReference>
<feature type="region of interest" description="Disordered" evidence="1">
    <location>
        <begin position="1"/>
        <end position="20"/>
    </location>
</feature>
<evidence type="ECO:0000313" key="4">
    <source>
        <dbReference type="Proteomes" id="UP001054821"/>
    </source>
</evidence>
<dbReference type="Proteomes" id="UP001054821">
    <property type="component" value="Chromosome 2"/>
</dbReference>
<dbReference type="PANTHER" id="PTHR37610">
    <property type="entry name" value="CCHC-TYPE DOMAIN-CONTAINING PROTEIN"/>
    <property type="match status" value="1"/>
</dbReference>
<accession>A0AAD4ZDJ1</accession>
<feature type="domain" description="Retrotransposon Copia-like N-terminal" evidence="2">
    <location>
        <begin position="53"/>
        <end position="92"/>
    </location>
</feature>
<evidence type="ECO:0000256" key="1">
    <source>
        <dbReference type="SAM" id="MobiDB-lite"/>
    </source>
</evidence>
<dbReference type="Pfam" id="PF14244">
    <property type="entry name" value="Retrotran_gag_3"/>
    <property type="match status" value="1"/>
</dbReference>
<dbReference type="AlphaFoldDB" id="A0AAD4ZDJ1"/>
<organism evidence="3 4">
    <name type="scientific">Prunus dulcis</name>
    <name type="common">Almond</name>
    <name type="synonym">Amygdalus dulcis</name>
    <dbReference type="NCBI Taxonomy" id="3755"/>
    <lineage>
        <taxon>Eukaryota</taxon>
        <taxon>Viridiplantae</taxon>
        <taxon>Streptophyta</taxon>
        <taxon>Embryophyta</taxon>
        <taxon>Tracheophyta</taxon>
        <taxon>Spermatophyta</taxon>
        <taxon>Magnoliopsida</taxon>
        <taxon>eudicotyledons</taxon>
        <taxon>Gunneridae</taxon>
        <taxon>Pentapetalae</taxon>
        <taxon>rosids</taxon>
        <taxon>fabids</taxon>
        <taxon>Rosales</taxon>
        <taxon>Rosaceae</taxon>
        <taxon>Amygdaloideae</taxon>
        <taxon>Amygdaleae</taxon>
        <taxon>Prunus</taxon>
    </lineage>
</organism>
<keyword evidence="4" id="KW-1185">Reference proteome</keyword>
<comment type="caution">
    <text evidence="3">The sequence shown here is derived from an EMBL/GenBank/DDBJ whole genome shotgun (WGS) entry which is preliminary data.</text>
</comment>
<feature type="compositionally biased region" description="Polar residues" evidence="1">
    <location>
        <begin position="1"/>
        <end position="13"/>
    </location>
</feature>
<dbReference type="EMBL" id="JAJFAZ020000002">
    <property type="protein sequence ID" value="KAI5342787.1"/>
    <property type="molecule type" value="Genomic_DNA"/>
</dbReference>
<sequence>MQTQTSNSILNQDSTKTTSTLTQTMTQNSNQTMTLNPNHATIPMTITYEASVAQIGIKFDGTNYALWSQVVELYISSKDKLGYINGDLPQPPSTAPTFPRWRTENSIVKGWLINSLEQT</sequence>
<evidence type="ECO:0000259" key="2">
    <source>
        <dbReference type="Pfam" id="PF14244"/>
    </source>
</evidence>
<evidence type="ECO:0000313" key="3">
    <source>
        <dbReference type="EMBL" id="KAI5342787.1"/>
    </source>
</evidence>
<reference evidence="3 4" key="1">
    <citation type="journal article" date="2022" name="G3 (Bethesda)">
        <title>Whole-genome sequence and methylome profiling of the almond [Prunus dulcis (Mill.) D.A. Webb] cultivar 'Nonpareil'.</title>
        <authorList>
            <person name="D'Amico-Willman K.M."/>
            <person name="Ouma W.Z."/>
            <person name="Meulia T."/>
            <person name="Sideli G.M."/>
            <person name="Gradziel T.M."/>
            <person name="Fresnedo-Ramirez J."/>
        </authorList>
    </citation>
    <scope>NUCLEOTIDE SEQUENCE [LARGE SCALE GENOMIC DNA]</scope>
    <source>
        <strain evidence="3">Clone GOH B32 T37-40</strain>
    </source>
</reference>
<protein>
    <recommendedName>
        <fullName evidence="2">Retrotransposon Copia-like N-terminal domain-containing protein</fullName>
    </recommendedName>
</protein>